<evidence type="ECO:0000256" key="1">
    <source>
        <dbReference type="SAM" id="MobiDB-lite"/>
    </source>
</evidence>
<reference evidence="2" key="1">
    <citation type="submission" date="2020-01" db="EMBL/GenBank/DDBJ databases">
        <authorList>
            <consortium name="DOE Joint Genome Institute"/>
            <person name="Haridas S."/>
            <person name="Albert R."/>
            <person name="Binder M."/>
            <person name="Bloem J."/>
            <person name="Labutti K."/>
            <person name="Salamov A."/>
            <person name="Andreopoulos B."/>
            <person name="Baker S.E."/>
            <person name="Barry K."/>
            <person name="Bills G."/>
            <person name="Bluhm B.H."/>
            <person name="Cannon C."/>
            <person name="Castanera R."/>
            <person name="Culley D.E."/>
            <person name="Daum C."/>
            <person name="Ezra D."/>
            <person name="Gonzalez J.B."/>
            <person name="Henrissat B."/>
            <person name="Kuo A."/>
            <person name="Liang C."/>
            <person name="Lipzen A."/>
            <person name="Lutzoni F."/>
            <person name="Magnuson J."/>
            <person name="Mondo S."/>
            <person name="Nolan M."/>
            <person name="Ohm R."/>
            <person name="Pangilinan J."/>
            <person name="Park H.-J."/>
            <person name="Ramirez L."/>
            <person name="Alfaro M."/>
            <person name="Sun H."/>
            <person name="Tritt A."/>
            <person name="Yoshinaga Y."/>
            <person name="Zwiers L.-H."/>
            <person name="Turgeon B.G."/>
            <person name="Goodwin S.B."/>
            <person name="Spatafora J.W."/>
            <person name="Crous P.W."/>
            <person name="Grigoriev I.V."/>
        </authorList>
    </citation>
    <scope>NUCLEOTIDE SEQUENCE</scope>
    <source>
        <strain evidence="2">P77</strain>
    </source>
</reference>
<keyword evidence="3" id="KW-1185">Reference proteome</keyword>
<dbReference type="EMBL" id="ML975287">
    <property type="protein sequence ID" value="KAF1835425.1"/>
    <property type="molecule type" value="Genomic_DNA"/>
</dbReference>
<dbReference type="AlphaFoldDB" id="A0A6A5KBU3"/>
<evidence type="ECO:0000313" key="3">
    <source>
        <dbReference type="Proteomes" id="UP000800040"/>
    </source>
</evidence>
<organism evidence="2 3">
    <name type="scientific">Decorospora gaudefroyi</name>
    <dbReference type="NCBI Taxonomy" id="184978"/>
    <lineage>
        <taxon>Eukaryota</taxon>
        <taxon>Fungi</taxon>
        <taxon>Dikarya</taxon>
        <taxon>Ascomycota</taxon>
        <taxon>Pezizomycotina</taxon>
        <taxon>Dothideomycetes</taxon>
        <taxon>Pleosporomycetidae</taxon>
        <taxon>Pleosporales</taxon>
        <taxon>Pleosporineae</taxon>
        <taxon>Pleosporaceae</taxon>
        <taxon>Decorospora</taxon>
    </lineage>
</organism>
<protein>
    <submittedName>
        <fullName evidence="2">Uncharacterized protein</fullName>
    </submittedName>
</protein>
<sequence length="214" mass="24014">MASDIPDRWLWLGLGVFTFIAIQQVSTGLKQVRNLTQIRNPEHMPPRRPAIPSGPPTYKEDGIKTSSLLTLATSHNTDIRNTATHLLCTRFCASKTAKDLLMRDLYSSNDEEVTHRAQLAFNLLCDMGAWTPDDMRPRGSGRSVPGLGQAGGSERDVRRRRREAMVIHDGDGAVGREDVYMRDQAGRMNSEELRLSRGEEWDIAELLGENVVRQ</sequence>
<feature type="region of interest" description="Disordered" evidence="1">
    <location>
        <begin position="136"/>
        <end position="160"/>
    </location>
</feature>
<name>A0A6A5KBU3_9PLEO</name>
<evidence type="ECO:0000313" key="2">
    <source>
        <dbReference type="EMBL" id="KAF1835425.1"/>
    </source>
</evidence>
<gene>
    <name evidence="2" type="ORF">BDW02DRAFT_638609</name>
</gene>
<dbReference type="Proteomes" id="UP000800040">
    <property type="component" value="Unassembled WGS sequence"/>
</dbReference>
<accession>A0A6A5KBU3</accession>
<proteinExistence type="predicted"/>
<dbReference type="OrthoDB" id="5385189at2759"/>